<comment type="caution">
    <text evidence="1">The sequence shown here is derived from an EMBL/GenBank/DDBJ whole genome shotgun (WGS) entry which is preliminary data.</text>
</comment>
<protein>
    <submittedName>
        <fullName evidence="1">Uncharacterized protein</fullName>
    </submittedName>
</protein>
<name>A0A5M8P2G5_9BACT</name>
<dbReference type="EMBL" id="SNRX01000006">
    <property type="protein sequence ID" value="KAA6302611.1"/>
    <property type="molecule type" value="Genomic_DNA"/>
</dbReference>
<evidence type="ECO:0000313" key="1">
    <source>
        <dbReference type="EMBL" id="KAA6302611.1"/>
    </source>
</evidence>
<evidence type="ECO:0000313" key="2">
    <source>
        <dbReference type="Proteomes" id="UP000324575"/>
    </source>
</evidence>
<dbReference type="AlphaFoldDB" id="A0A5M8P2G5"/>
<sequence length="35" mass="3941">MVEPIDLLTIKEASNWASGYIGKNVTTFKICKLKQ</sequence>
<accession>A0A5M8P2G5</accession>
<organism evidence="1 2">
    <name type="scientific">Candidatus Ordinivivax streblomastigis</name>
    <dbReference type="NCBI Taxonomy" id="2540710"/>
    <lineage>
        <taxon>Bacteria</taxon>
        <taxon>Pseudomonadati</taxon>
        <taxon>Bacteroidota</taxon>
        <taxon>Bacteroidia</taxon>
        <taxon>Bacteroidales</taxon>
        <taxon>Candidatus Ordinivivax</taxon>
    </lineage>
</organism>
<proteinExistence type="predicted"/>
<dbReference type="Proteomes" id="UP000324575">
    <property type="component" value="Unassembled WGS sequence"/>
</dbReference>
<reference evidence="1 2" key="1">
    <citation type="submission" date="2019-03" db="EMBL/GenBank/DDBJ databases">
        <title>Single cell metagenomics reveals metabolic interactions within the superorganism composed of flagellate Streblomastix strix and complex community of Bacteroidetes bacteria on its surface.</title>
        <authorList>
            <person name="Treitli S.C."/>
            <person name="Kolisko M."/>
            <person name="Husnik F."/>
            <person name="Keeling P."/>
            <person name="Hampl V."/>
        </authorList>
    </citation>
    <scope>NUCLEOTIDE SEQUENCE [LARGE SCALE GENOMIC DNA]</scope>
    <source>
        <strain evidence="1">St1</strain>
    </source>
</reference>
<gene>
    <name evidence="1" type="ORF">EZS26_001118</name>
</gene>